<sequence>MVLTDIQSVYFNVYQMKPEKDAKQQTGLDLGELQDDPEFQEFLEVHKIGDQKKTWANDAVVGQNLRQAESNVDDDGETAEPMEVNSPDEKEEDTDKSKKKKKKKKKKNKSQDEEMEKEDEGIEESTPVSDMEYLRSKMITKKEPVKEEKDAMLPSSDEDGEAKEVPLASVSIKAKMKQLNI</sequence>
<feature type="compositionally biased region" description="Basic and acidic residues" evidence="1">
    <location>
        <begin position="132"/>
        <end position="151"/>
    </location>
</feature>
<dbReference type="AlphaFoldDB" id="A0A2G8KZD9"/>
<evidence type="ECO:0000313" key="2">
    <source>
        <dbReference type="EMBL" id="PIK53369.1"/>
    </source>
</evidence>
<dbReference type="Proteomes" id="UP000230750">
    <property type="component" value="Unassembled WGS sequence"/>
</dbReference>
<comment type="caution">
    <text evidence="2">The sequence shown here is derived from an EMBL/GenBank/DDBJ whole genome shotgun (WGS) entry which is preliminary data.</text>
</comment>
<feature type="compositionally biased region" description="Acidic residues" evidence="1">
    <location>
        <begin position="71"/>
        <end position="80"/>
    </location>
</feature>
<keyword evidence="3" id="KW-1185">Reference proteome</keyword>
<accession>A0A2G8KZD9</accession>
<organism evidence="2 3">
    <name type="scientific">Stichopus japonicus</name>
    <name type="common">Sea cucumber</name>
    <dbReference type="NCBI Taxonomy" id="307972"/>
    <lineage>
        <taxon>Eukaryota</taxon>
        <taxon>Metazoa</taxon>
        <taxon>Echinodermata</taxon>
        <taxon>Eleutherozoa</taxon>
        <taxon>Echinozoa</taxon>
        <taxon>Holothuroidea</taxon>
        <taxon>Aspidochirotacea</taxon>
        <taxon>Aspidochirotida</taxon>
        <taxon>Stichopodidae</taxon>
        <taxon>Apostichopus</taxon>
    </lineage>
</organism>
<feature type="compositionally biased region" description="Basic residues" evidence="1">
    <location>
        <begin position="97"/>
        <end position="108"/>
    </location>
</feature>
<evidence type="ECO:0000256" key="1">
    <source>
        <dbReference type="SAM" id="MobiDB-lite"/>
    </source>
</evidence>
<evidence type="ECO:0000313" key="3">
    <source>
        <dbReference type="Proteomes" id="UP000230750"/>
    </source>
</evidence>
<name>A0A2G8KZD9_STIJA</name>
<protein>
    <submittedName>
        <fullName evidence="2">Uncharacterized protein</fullName>
    </submittedName>
</protein>
<reference evidence="2 3" key="1">
    <citation type="journal article" date="2017" name="PLoS Biol.">
        <title>The sea cucumber genome provides insights into morphological evolution and visceral regeneration.</title>
        <authorList>
            <person name="Zhang X."/>
            <person name="Sun L."/>
            <person name="Yuan J."/>
            <person name="Sun Y."/>
            <person name="Gao Y."/>
            <person name="Zhang L."/>
            <person name="Li S."/>
            <person name="Dai H."/>
            <person name="Hamel J.F."/>
            <person name="Liu C."/>
            <person name="Yu Y."/>
            <person name="Liu S."/>
            <person name="Lin W."/>
            <person name="Guo K."/>
            <person name="Jin S."/>
            <person name="Xu P."/>
            <person name="Storey K.B."/>
            <person name="Huan P."/>
            <person name="Zhang T."/>
            <person name="Zhou Y."/>
            <person name="Zhang J."/>
            <person name="Lin C."/>
            <person name="Li X."/>
            <person name="Xing L."/>
            <person name="Huo D."/>
            <person name="Sun M."/>
            <person name="Wang L."/>
            <person name="Mercier A."/>
            <person name="Li F."/>
            <person name="Yang H."/>
            <person name="Xiang J."/>
        </authorList>
    </citation>
    <scope>NUCLEOTIDE SEQUENCE [LARGE SCALE GENOMIC DNA]</scope>
    <source>
        <strain evidence="2">Shaxun</strain>
        <tissue evidence="2">Muscle</tissue>
    </source>
</reference>
<dbReference type="EMBL" id="MRZV01000290">
    <property type="protein sequence ID" value="PIK53369.1"/>
    <property type="molecule type" value="Genomic_DNA"/>
</dbReference>
<feature type="compositionally biased region" description="Acidic residues" evidence="1">
    <location>
        <begin position="113"/>
        <end position="123"/>
    </location>
</feature>
<feature type="region of interest" description="Disordered" evidence="1">
    <location>
        <begin position="53"/>
        <end position="166"/>
    </location>
</feature>
<proteinExistence type="predicted"/>
<gene>
    <name evidence="2" type="ORF">BSL78_09731</name>
</gene>